<dbReference type="STRING" id="596324.TREVI0001_2209"/>
<feature type="non-terminal residue" evidence="2">
    <location>
        <position position="1"/>
    </location>
</feature>
<evidence type="ECO:0000313" key="2">
    <source>
        <dbReference type="EMBL" id="EEV20625.1"/>
    </source>
</evidence>
<comment type="caution">
    <text evidence="2">The sequence shown here is derived from an EMBL/GenBank/DDBJ whole genome shotgun (WGS) entry which is preliminary data.</text>
</comment>
<organism evidence="2 3">
    <name type="scientific">Treponema vincentii ATCC 35580</name>
    <dbReference type="NCBI Taxonomy" id="596324"/>
    <lineage>
        <taxon>Bacteria</taxon>
        <taxon>Pseudomonadati</taxon>
        <taxon>Spirochaetota</taxon>
        <taxon>Spirochaetia</taxon>
        <taxon>Spirochaetales</taxon>
        <taxon>Treponemataceae</taxon>
        <taxon>Treponema</taxon>
    </lineage>
</organism>
<dbReference type="Proteomes" id="UP000004509">
    <property type="component" value="Unassembled WGS sequence"/>
</dbReference>
<accession>C8PPP2</accession>
<reference evidence="2 3" key="1">
    <citation type="submission" date="2009-07" db="EMBL/GenBank/DDBJ databases">
        <authorList>
            <person name="Madupu R."/>
            <person name="Sebastian Y."/>
            <person name="Durkin A.S."/>
            <person name="Torralba M."/>
            <person name="Methe B."/>
            <person name="Sutton G.G."/>
            <person name="Strausberg R.L."/>
            <person name="Nelson K.E."/>
        </authorList>
    </citation>
    <scope>NUCLEOTIDE SEQUENCE [LARGE SCALE GENOMIC DNA]</scope>
    <source>
        <strain evidence="2 3">ATCC 35580</strain>
    </source>
</reference>
<evidence type="ECO:0000256" key="1">
    <source>
        <dbReference type="SAM" id="MobiDB-lite"/>
    </source>
</evidence>
<dbReference type="EMBL" id="ACYH01000029">
    <property type="protein sequence ID" value="EEV20625.1"/>
    <property type="molecule type" value="Genomic_DNA"/>
</dbReference>
<dbReference type="eggNOG" id="COG3420">
    <property type="taxonomic scope" value="Bacteria"/>
</dbReference>
<name>C8PPP2_9SPIR</name>
<gene>
    <name evidence="2" type="ORF">TREVI0001_2209</name>
</gene>
<feature type="compositionally biased region" description="Low complexity" evidence="1">
    <location>
        <begin position="1183"/>
        <end position="1192"/>
    </location>
</feature>
<evidence type="ECO:0000313" key="3">
    <source>
        <dbReference type="Proteomes" id="UP000004509"/>
    </source>
</evidence>
<protein>
    <submittedName>
        <fullName evidence="2">Uncharacterized protein</fullName>
    </submittedName>
</protein>
<feature type="region of interest" description="Disordered" evidence="1">
    <location>
        <begin position="1181"/>
        <end position="1200"/>
    </location>
</feature>
<proteinExistence type="predicted"/>
<sequence length="1526" mass="163466">FTVDKKAPVVEISFPLPTDPQAGKITISGTINDGTGSGVKEDGTKYILGKKASIPALDDSAWQTMTTSTKGSWNKVDVDLDTMSADPENYGTQVGSSSYYKVPFYIRSEDILGNAAVHVKEILFNSDGTKPVVRVLSPQAGAVVGGTIQLFGTASAVIGGPSAVGDVYIQFSHDGSFANASDGTFGTSTTTPVYNADWYNGGNGQLIPGTGSGSGEKGSEWQLEINGNGSFNGTSQRQDVYFRLRAKNKNNSRLGEWTTPVKIIVDKDAPLITDVKIENDSGTPSPQNYETNMWIGRGKKLTAKLTDPSGIKEVTITSDKMSGGISYTQANTPAGWLTPYNLGGVSGYTLSIPLDINGMSGNDFSIKVAIKENTTTGLSSDSTFTFRFDTTPPKGFFGSGLYINSGYFGTNSITNAALADKLGDLGANTSSGAGCKILAEDTELTVTGVSGSTVNFSPSLPAAKEYNYILYKPEVLIYNTDSSSPWIVNGVANDDSSGIAKVEAWVKVDTTETGHTTITETDNTNRITRQLGGQVTWKGQINLSSLKDGKGKLHYTITDKSGNTYTAPAVDVRVKNKQLKVTTITLSTDIGGSAAEFANDNVNKALKNIAVDSNLDFTADFTSSAFAFKNKNNSKIKVNFDGGQGQVEYSLKYNNAVLAGHDMQNIPNNRIITLSAANLSTIGNTTGETTKELVLELWDSAHDCTPTGAAPLEKSSFAQIKINTLFDAIDNTSPTVVILPFHWNGESDNSLYQNSRQNGHVEIGAITALGNDYSSVSGKVTLHGFAYDNVKIDSIKATLPFNTPLTLTATRSGTVFSSSETMSANNAELKVTQLGADYLGYYVKWELSFDSSKIPMDAAKDIKVIANDGTRDSGESAGTDIPTTYPAVTRGGETEASGNDFAAAKAGQFVVFQTGEKQYFTRIIAKTGNTVTFANAIPTDMTQAAVYGYTANKTKVWVNSVPYIREIVTGLTSADSSYKGSFSRASTGEYPVRAGETIQVKGFNLAGGEVFLGSTSLGTNLNSVSIASSHTSGELSVKVGSIESINNKVNISKPYNIEANNMNNDVLTAKRKLFVWKMTPIINNNFMESPQFVMDSKSNYYMSYGSLAGSYMSFNMMKNGTVDHTATQMEDNYVIEQCFSKYHNTVVAFDDDENMYGGATNTDRAGGSTSFTFFSREQGSDATGTTGNYDGGTNRRRLENSNNIGRGVYDVNRVQIPKLAVRGPGSDAKVALIYYDRNNDALPIKFRYGSVTAPDNISNGLSHNVNKNGGSSDPSGSGSAKGYEVIADNANTTVYKSGGYAAVALTSTERAVAVWYDSVNSRLVYSYRDVSSYTEPAADAADRKTAEWQGNAVVVDTGSPLYVDVAIDDEDGLHIGYYSSGEGGVKYAYLPPNKVNGTTKPASTDFKVVKVDTYMNPGTLLKIGVRKEGSKQVPYISYYHNGFYGSKNAARIAWLKDGLVKTDTVVKNGMVNNKFTGDWVVMTVPASNGIQQYTICQGVPLTGTYANKVIAAYFTNKNYEMAVLTK</sequence>